<evidence type="ECO:0000313" key="2">
    <source>
        <dbReference type="Proteomes" id="UP000198942"/>
    </source>
</evidence>
<protein>
    <submittedName>
        <fullName evidence="1">Uncharacterized protein</fullName>
    </submittedName>
</protein>
<dbReference type="Proteomes" id="UP000198942">
    <property type="component" value="Unassembled WGS sequence"/>
</dbReference>
<dbReference type="RefSeq" id="WP_143065262.1">
    <property type="nucleotide sequence ID" value="NZ_FOCL01000009.1"/>
</dbReference>
<gene>
    <name evidence="1" type="ORF">SAMN05192574_10993</name>
</gene>
<proteinExistence type="predicted"/>
<name>A0A1H8QPK2_9SPHI</name>
<dbReference type="OrthoDB" id="9801927at2"/>
<sequence length="239" mass="26766">MLKRLIILIIPAILYCSCTSNTVPHSKAPGISGFPKQTKHAEIENALTDSAKLVKRLLNLGLPEFPVSTTDSSSGPAPIETSASNSIDLSAFKEKKLTGLKLKLRERQIGASIIDGEDRPSTFDLADSTFKSDWFLIAMKPRFFLVLIDGSILVALTYKLKVIDAMRIVAYDPLGNSHFQGSLNTTISKDLTLRLHYLYEMQIDEKYNYDSQIEDDIWKVNANGHFKFIKTKIVKELNN</sequence>
<keyword evidence="2" id="KW-1185">Reference proteome</keyword>
<dbReference type="AlphaFoldDB" id="A0A1H8QPK2"/>
<dbReference type="EMBL" id="FOCL01000009">
    <property type="protein sequence ID" value="SEO56149.1"/>
    <property type="molecule type" value="Genomic_DNA"/>
</dbReference>
<organism evidence="1 2">
    <name type="scientific">Mucilaginibacter gossypiicola</name>
    <dbReference type="NCBI Taxonomy" id="551995"/>
    <lineage>
        <taxon>Bacteria</taxon>
        <taxon>Pseudomonadati</taxon>
        <taxon>Bacteroidota</taxon>
        <taxon>Sphingobacteriia</taxon>
        <taxon>Sphingobacteriales</taxon>
        <taxon>Sphingobacteriaceae</taxon>
        <taxon>Mucilaginibacter</taxon>
    </lineage>
</organism>
<evidence type="ECO:0000313" key="1">
    <source>
        <dbReference type="EMBL" id="SEO56149.1"/>
    </source>
</evidence>
<accession>A0A1H8QPK2</accession>
<reference evidence="2" key="1">
    <citation type="submission" date="2016-10" db="EMBL/GenBank/DDBJ databases">
        <authorList>
            <person name="Varghese N."/>
            <person name="Submissions S."/>
        </authorList>
    </citation>
    <scope>NUCLEOTIDE SEQUENCE [LARGE SCALE GENOMIC DNA]</scope>
    <source>
        <strain evidence="2">Gh-48</strain>
    </source>
</reference>